<evidence type="ECO:0008006" key="4">
    <source>
        <dbReference type="Google" id="ProtNLM"/>
    </source>
</evidence>
<dbReference type="SUPFAM" id="SSF54637">
    <property type="entry name" value="Thioesterase/thiol ester dehydrase-isomerase"/>
    <property type="match status" value="1"/>
</dbReference>
<keyword evidence="3" id="KW-1185">Reference proteome</keyword>
<name>S6AI68_METRE</name>
<feature type="region of interest" description="Disordered" evidence="1">
    <location>
        <begin position="167"/>
        <end position="186"/>
    </location>
</feature>
<dbReference type="Proteomes" id="UP000015503">
    <property type="component" value="Chromosome"/>
</dbReference>
<dbReference type="PANTHER" id="PTHR12475:SF4">
    <property type="entry name" value="PROTEIN THEM6"/>
    <property type="match status" value="1"/>
</dbReference>
<dbReference type="InterPro" id="IPR029069">
    <property type="entry name" value="HotDog_dom_sf"/>
</dbReference>
<organism evidence="2 3">
    <name type="scientific">Metapseudomonas resinovorans NBRC 106553</name>
    <dbReference type="NCBI Taxonomy" id="1245471"/>
    <lineage>
        <taxon>Bacteria</taxon>
        <taxon>Pseudomonadati</taxon>
        <taxon>Pseudomonadota</taxon>
        <taxon>Gammaproteobacteria</taxon>
        <taxon>Pseudomonadales</taxon>
        <taxon>Pseudomonadaceae</taxon>
        <taxon>Metapseudomonas</taxon>
    </lineage>
</organism>
<gene>
    <name evidence="2" type="ORF">PCA10_46000</name>
</gene>
<reference evidence="2 3" key="1">
    <citation type="journal article" date="2013" name="Genome Announc.">
        <title>Complete Genome Sequence of the Carbazole Degrader Pseudomonas resinovorans Strain CA10 (NBRC 106553).</title>
        <authorList>
            <person name="Shintani M."/>
            <person name="Hosoyama A."/>
            <person name="Ohji S."/>
            <person name="Tsuchikane K."/>
            <person name="Takarada H."/>
            <person name="Yamazoe A."/>
            <person name="Fujita N."/>
            <person name="Nojiri H."/>
        </authorList>
    </citation>
    <scope>NUCLEOTIDE SEQUENCE [LARGE SCALE GENOMIC DNA]</scope>
    <source>
        <strain evidence="2 3">NBRC 106553</strain>
    </source>
</reference>
<dbReference type="Pfam" id="PF13279">
    <property type="entry name" value="4HBT_2"/>
    <property type="match status" value="1"/>
</dbReference>
<dbReference type="Gene3D" id="3.10.129.10">
    <property type="entry name" value="Hotdog Thioesterase"/>
    <property type="match status" value="1"/>
</dbReference>
<dbReference type="CDD" id="cd00586">
    <property type="entry name" value="4HBT"/>
    <property type="match status" value="1"/>
</dbReference>
<sequence>MLLTHWRRPRVTPLGSSVLKMTVLPNDLDFNGHVNNGRYLTLADVGRMDFVLRSGAARVAWQHRALPIVGDAMAKFRRDLKPFQRFELHSRLLGWDDKWTFLEHRFVRHGRVLGVVVIRGLFKAPEGVLAPDLFAEALGVDPVSPPLPAWLIEWNDSCEAMSRALRAEENGEAESAPSTLSAQGEM</sequence>
<dbReference type="InterPro" id="IPR051490">
    <property type="entry name" value="THEM6_lcsJ_thioesterase"/>
</dbReference>
<dbReference type="eggNOG" id="COG0824">
    <property type="taxonomic scope" value="Bacteria"/>
</dbReference>
<dbReference type="STRING" id="1245471.PCA10_46000"/>
<dbReference type="PATRIC" id="fig|1245471.3.peg.4654"/>
<feature type="compositionally biased region" description="Polar residues" evidence="1">
    <location>
        <begin position="176"/>
        <end position="186"/>
    </location>
</feature>
<dbReference type="KEGG" id="pre:PCA10_46000"/>
<evidence type="ECO:0000256" key="1">
    <source>
        <dbReference type="SAM" id="MobiDB-lite"/>
    </source>
</evidence>
<protein>
    <recommendedName>
        <fullName evidence="4">Thioesterase domain-containing protein</fullName>
    </recommendedName>
</protein>
<proteinExistence type="predicted"/>
<dbReference type="EMBL" id="AP013068">
    <property type="protein sequence ID" value="BAN50332.1"/>
    <property type="molecule type" value="Genomic_DNA"/>
</dbReference>
<dbReference type="PANTHER" id="PTHR12475">
    <property type="match status" value="1"/>
</dbReference>
<dbReference type="AlphaFoldDB" id="S6AI68"/>
<evidence type="ECO:0000313" key="2">
    <source>
        <dbReference type="EMBL" id="BAN50332.1"/>
    </source>
</evidence>
<dbReference type="HOGENOM" id="CLU_091107_1_0_6"/>
<evidence type="ECO:0000313" key="3">
    <source>
        <dbReference type="Proteomes" id="UP000015503"/>
    </source>
</evidence>
<accession>S6AI68</accession>